<feature type="domain" description="EF-hand" evidence="3">
    <location>
        <begin position="28"/>
        <end position="63"/>
    </location>
</feature>
<dbReference type="SUPFAM" id="SSF47473">
    <property type="entry name" value="EF-hand"/>
    <property type="match status" value="1"/>
</dbReference>
<evidence type="ECO:0000313" key="5">
    <source>
        <dbReference type="Proteomes" id="UP001642484"/>
    </source>
</evidence>
<evidence type="ECO:0000313" key="4">
    <source>
        <dbReference type="EMBL" id="CAK9053597.1"/>
    </source>
</evidence>
<feature type="region of interest" description="Disordered" evidence="2">
    <location>
        <begin position="574"/>
        <end position="619"/>
    </location>
</feature>
<dbReference type="PROSITE" id="PS50222">
    <property type="entry name" value="EF_HAND_2"/>
    <property type="match status" value="1"/>
</dbReference>
<organism evidence="4 5">
    <name type="scientific">Durusdinium trenchii</name>
    <dbReference type="NCBI Taxonomy" id="1381693"/>
    <lineage>
        <taxon>Eukaryota</taxon>
        <taxon>Sar</taxon>
        <taxon>Alveolata</taxon>
        <taxon>Dinophyceae</taxon>
        <taxon>Suessiales</taxon>
        <taxon>Symbiodiniaceae</taxon>
        <taxon>Durusdinium</taxon>
    </lineage>
</organism>
<feature type="compositionally biased region" description="Polar residues" evidence="2">
    <location>
        <begin position="574"/>
        <end position="584"/>
    </location>
</feature>
<keyword evidence="1" id="KW-0175">Coiled coil</keyword>
<proteinExistence type="predicted"/>
<keyword evidence="5" id="KW-1185">Reference proteome</keyword>
<evidence type="ECO:0000259" key="3">
    <source>
        <dbReference type="PROSITE" id="PS50222"/>
    </source>
</evidence>
<protein>
    <recommendedName>
        <fullName evidence="3">EF-hand domain-containing protein</fullName>
    </recommendedName>
</protein>
<feature type="coiled-coil region" evidence="1">
    <location>
        <begin position="285"/>
        <end position="353"/>
    </location>
</feature>
<accession>A0ABP0MSC6</accession>
<dbReference type="Gene3D" id="1.10.238.10">
    <property type="entry name" value="EF-hand"/>
    <property type="match status" value="1"/>
</dbReference>
<feature type="region of interest" description="Disordered" evidence="2">
    <location>
        <begin position="671"/>
        <end position="742"/>
    </location>
</feature>
<feature type="region of interest" description="Disordered" evidence="2">
    <location>
        <begin position="120"/>
        <end position="164"/>
    </location>
</feature>
<sequence>MALTAMSLSRDPLLNGNEMAGLRAFLRSRCGSLKAAFAELDRHDVGHLTSDDFIQGLQRLGYTEDAAGLFRSIDGAKSGLLTMKSFMSCLGDRVFDAEAERPGTPAGAACRPLARSSSEDAWKSARIPKTPTSSPNLLTSSPVGGALKSGSALRSSTPESLSMPHMPVAGADLLYARMSRVEEQVAAEQRLRCETEQRLTQHLNSLVGVSISEQLDVLREQLVEERMQRQVDITALRSTLETVRSMALRSVQENLEECVKSEVDKSMGELRLSFEENNLKKSPEIEKLDQLSRSVEGRLSELERSTRSAVIVDPLERRGGVEERHVEELQKSNRAFEERLDLLSSNMDLLTSNVELQAKQSLQLKEDVSALQCADIKVHENGESTSFEKVQEYVREKMDRLRVEWSGTLEEERARTTERSSALTKALTQEFERSIVAQAVAEARTEARAAVSDANPGLQQAVRQLAQDIEALWQKLQGKAQGGLADATRAAEKLCQEKMAVTDTALKTQAEALEHLQQKLNVVEESVRIKLQALINKLDSKCIEGLVPVLADLGSALVGSRPKMLSVEKMETSGWCSHSTSSGESRAKRGGVTPAAPPPTVATASPVACGSPPTPSPAQVIRQSSMRSLEESQQIDALVQENLRLREGELRLREQNLEIRERQLRMQEEASSIVPGFVRGTGSARSQSPPTGKAAGPGPAGSVNPADPPMPGRGPPRASVPRHAPPGVARVMASPPMMARNGLDARTNTPMDRVMNAPPHAPLNRRTPSPVVIPHMQGECVKAAPARPGR</sequence>
<feature type="compositionally biased region" description="Low complexity" evidence="2">
    <location>
        <begin position="689"/>
        <end position="701"/>
    </location>
</feature>
<gene>
    <name evidence="4" type="ORF">CCMP2556_LOCUS26925</name>
</gene>
<reference evidence="4 5" key="1">
    <citation type="submission" date="2024-02" db="EMBL/GenBank/DDBJ databases">
        <authorList>
            <person name="Chen Y."/>
            <person name="Shah S."/>
            <person name="Dougan E. K."/>
            <person name="Thang M."/>
            <person name="Chan C."/>
        </authorList>
    </citation>
    <scope>NUCLEOTIDE SEQUENCE [LARGE SCALE GENOMIC DNA]</scope>
</reference>
<comment type="caution">
    <text evidence="4">The sequence shown here is derived from an EMBL/GenBank/DDBJ whole genome shotgun (WGS) entry which is preliminary data.</text>
</comment>
<name>A0ABP0MSC6_9DINO</name>
<dbReference type="InterPro" id="IPR011992">
    <property type="entry name" value="EF-hand-dom_pair"/>
</dbReference>
<dbReference type="Proteomes" id="UP001642484">
    <property type="component" value="Unassembled WGS sequence"/>
</dbReference>
<evidence type="ECO:0000256" key="1">
    <source>
        <dbReference type="SAM" id="Coils"/>
    </source>
</evidence>
<dbReference type="EMBL" id="CAXAMN010019014">
    <property type="protein sequence ID" value="CAK9053597.1"/>
    <property type="molecule type" value="Genomic_DNA"/>
</dbReference>
<dbReference type="InterPro" id="IPR002048">
    <property type="entry name" value="EF_hand_dom"/>
</dbReference>
<evidence type="ECO:0000256" key="2">
    <source>
        <dbReference type="SAM" id="MobiDB-lite"/>
    </source>
</evidence>
<feature type="compositionally biased region" description="Low complexity" evidence="2">
    <location>
        <begin position="128"/>
        <end position="142"/>
    </location>
</feature>